<sequence>MSSNNSFMDVDNTHENVETNVKDTLLKPINVWSNDPSSQARCEKGAPPVYFAYKCVPLESPLRGNQYKIDPTLPALQKITTDTANKTPVLASVKPNNYQDKNTVAEAYNNVLKNNII</sequence>
<protein>
    <submittedName>
        <fullName evidence="2">Uncharacterized protein</fullName>
    </submittedName>
</protein>
<evidence type="ECO:0000313" key="3">
    <source>
        <dbReference type="Proteomes" id="UP000203221"/>
    </source>
</evidence>
<dbReference type="RefSeq" id="NP_203178.1">
    <property type="nucleotide sequence ID" value="NC_003083.1"/>
</dbReference>
<dbReference type="Proteomes" id="UP000203221">
    <property type="component" value="Segment"/>
</dbReference>
<feature type="region of interest" description="Disordered" evidence="1">
    <location>
        <begin position="1"/>
        <end position="21"/>
    </location>
</feature>
<dbReference type="EMBL" id="AY043265">
    <property type="protein sequence ID" value="AAK85573.1"/>
    <property type="molecule type" value="Genomic_DNA"/>
</dbReference>
<dbReference type="OrthoDB" id="40787at10239"/>
<name>Q91GN8_NPVEP</name>
<dbReference type="GeneID" id="1727448"/>
<organismHost>
    <name type="scientific">Lepidoptera</name>
    <name type="common">moths &amp; butterflies</name>
    <dbReference type="NCBI Taxonomy" id="7088"/>
</organismHost>
<evidence type="ECO:0000313" key="2">
    <source>
        <dbReference type="EMBL" id="AAK85573.1"/>
    </source>
</evidence>
<organism evidence="2 3">
    <name type="scientific">Epiphyas postvittana nucleopolyhedrovirus</name>
    <name type="common">EppoMNPV</name>
    <dbReference type="NCBI Taxonomy" id="70600"/>
    <lineage>
        <taxon>Viruses</taxon>
        <taxon>Viruses incertae sedis</taxon>
        <taxon>Naldaviricetes</taxon>
        <taxon>Lefavirales</taxon>
        <taxon>Baculoviridae</taxon>
        <taxon>Alphabaculovirus</taxon>
        <taxon>Alphabaculovirus eppostvittanae</taxon>
    </lineage>
</organism>
<feature type="compositionally biased region" description="Basic and acidic residues" evidence="1">
    <location>
        <begin position="11"/>
        <end position="21"/>
    </location>
</feature>
<dbReference type="KEGG" id="vg:1727448"/>
<accession>Q91GN8</accession>
<keyword evidence="3" id="KW-1185">Reference proteome</keyword>
<proteinExistence type="predicted"/>
<evidence type="ECO:0000256" key="1">
    <source>
        <dbReference type="SAM" id="MobiDB-lite"/>
    </source>
</evidence>
<reference evidence="2 3" key="1">
    <citation type="journal article" date="2002" name="J. Gen. Virol.">
        <title>Whole genome analysis of the Epiphyas postvittana nucleopolyhedrovirus.</title>
        <authorList>
            <person name="Hyink O."/>
            <person name="Dellow R.A."/>
            <person name="Olsen M.J."/>
            <person name="Caradoc-Davies K.M.B."/>
            <person name="Drake K."/>
            <person name="Herniou E.A."/>
            <person name="Cory J.S."/>
            <person name="O'Reilly D.R."/>
            <person name="Ward V.K."/>
        </authorList>
    </citation>
    <scope>NUCLEOTIDE SEQUENCE [LARGE SCALE GENOMIC DNA]</scope>
</reference>